<keyword evidence="4" id="KW-0926">Vacuole</keyword>
<keyword evidence="6" id="KW-0325">Glycoprotein</keyword>
<dbReference type="Gene3D" id="2.115.10.20">
    <property type="entry name" value="Glycosyl hydrolase domain, family 43"/>
    <property type="match status" value="1"/>
</dbReference>
<evidence type="ECO:0000259" key="13">
    <source>
        <dbReference type="Pfam" id="PF11837"/>
    </source>
</evidence>
<evidence type="ECO:0000256" key="10">
    <source>
        <dbReference type="SAM" id="Phobius"/>
    </source>
</evidence>
<dbReference type="FunFam" id="2.115.10.20:FF:000001">
    <property type="entry name" value="Beta-fructofuranosidase, insoluble isoenzyme CWINV1"/>
    <property type="match status" value="1"/>
</dbReference>
<gene>
    <name evidence="14" type="ORF">ACH5RR_016999</name>
</gene>
<protein>
    <recommendedName>
        <fullName evidence="3">beta-fructofuranosidase</fullName>
        <ecNumber evidence="3">3.2.1.26</ecNumber>
    </recommendedName>
</protein>
<feature type="transmembrane region" description="Helical" evidence="10">
    <location>
        <begin position="48"/>
        <end position="69"/>
    </location>
</feature>
<dbReference type="InterPro" id="IPR018053">
    <property type="entry name" value="Glyco_hydro_32_AS"/>
</dbReference>
<keyword evidence="15" id="KW-1185">Reference proteome</keyword>
<keyword evidence="10" id="KW-0812">Transmembrane</keyword>
<feature type="domain" description="Glycosyl hydrolase family 32 N-terminal" evidence="11">
    <location>
        <begin position="127"/>
        <end position="446"/>
    </location>
</feature>
<dbReference type="GO" id="GO:0004564">
    <property type="term" value="F:beta-fructofuranosidase activity"/>
    <property type="evidence" value="ECO:0007669"/>
    <property type="project" value="UniProtKB-EC"/>
</dbReference>
<dbReference type="FunFam" id="2.60.120.560:FF:000002">
    <property type="entry name" value="Beta-fructofuranosidase, insoluble isoenzyme CWINV1"/>
    <property type="match status" value="1"/>
</dbReference>
<dbReference type="Gene3D" id="2.60.120.560">
    <property type="entry name" value="Exo-inulinase, domain 1"/>
    <property type="match status" value="1"/>
</dbReference>
<evidence type="ECO:0000256" key="2">
    <source>
        <dbReference type="ARBA" id="ARBA00009902"/>
    </source>
</evidence>
<evidence type="ECO:0000256" key="8">
    <source>
        <dbReference type="ARBA" id="ARBA00062317"/>
    </source>
</evidence>
<keyword evidence="10" id="KW-0472">Membrane</keyword>
<dbReference type="InterPro" id="IPR023296">
    <property type="entry name" value="Glyco_hydro_beta-prop_sf"/>
</dbReference>
<dbReference type="InterPro" id="IPR013148">
    <property type="entry name" value="Glyco_hydro_32_N"/>
</dbReference>
<evidence type="ECO:0000313" key="14">
    <source>
        <dbReference type="EMBL" id="KAL3524165.1"/>
    </source>
</evidence>
<evidence type="ECO:0000256" key="6">
    <source>
        <dbReference type="ARBA" id="ARBA00023180"/>
    </source>
</evidence>
<dbReference type="CDD" id="cd18624">
    <property type="entry name" value="GH32_Fruct1-like"/>
    <property type="match status" value="1"/>
</dbReference>
<dbReference type="SUPFAM" id="SSF49899">
    <property type="entry name" value="Concanavalin A-like lectins/glucanases"/>
    <property type="match status" value="1"/>
</dbReference>
<evidence type="ECO:0000259" key="12">
    <source>
        <dbReference type="Pfam" id="PF08244"/>
    </source>
</evidence>
<name>A0ABD2ZXI1_9GENT</name>
<dbReference type="Pfam" id="PF00251">
    <property type="entry name" value="Glyco_hydro_32N"/>
    <property type="match status" value="1"/>
</dbReference>
<dbReference type="SMART" id="SM00640">
    <property type="entry name" value="Glyco_32"/>
    <property type="match status" value="1"/>
</dbReference>
<evidence type="ECO:0000259" key="11">
    <source>
        <dbReference type="Pfam" id="PF00251"/>
    </source>
</evidence>
<comment type="similarity">
    <text evidence="2 9">Belongs to the glycosyl hydrolase 32 family.</text>
</comment>
<dbReference type="EMBL" id="JBJUIK010000007">
    <property type="protein sequence ID" value="KAL3524165.1"/>
    <property type="molecule type" value="Genomic_DNA"/>
</dbReference>
<dbReference type="Proteomes" id="UP001630127">
    <property type="component" value="Unassembled WGS sequence"/>
</dbReference>
<evidence type="ECO:0000256" key="3">
    <source>
        <dbReference type="ARBA" id="ARBA00012758"/>
    </source>
</evidence>
<dbReference type="PROSITE" id="PS00609">
    <property type="entry name" value="GLYCOSYL_HYDROL_F32"/>
    <property type="match status" value="1"/>
</dbReference>
<dbReference type="GO" id="GO:0005775">
    <property type="term" value="C:vacuolar lumen"/>
    <property type="evidence" value="ECO:0007669"/>
    <property type="project" value="UniProtKB-SubCell"/>
</dbReference>
<dbReference type="EC" id="3.2.1.26" evidence="3"/>
<feature type="domain" description="Beta-fructofuranosidase N-terminal" evidence="13">
    <location>
        <begin position="21"/>
        <end position="119"/>
    </location>
</feature>
<dbReference type="Pfam" id="PF11837">
    <property type="entry name" value="INV_N"/>
    <property type="match status" value="1"/>
</dbReference>
<accession>A0ABD2ZXI1</accession>
<comment type="subunit">
    <text evidence="8">May be present in two forms, a 70 kDa monomer and a heterodimer of the 30 kDa and 38 kDa subunits. The ratio of the levels of the two forms within cells appears to be regulated developmentally.</text>
</comment>
<dbReference type="InterPro" id="IPR050551">
    <property type="entry name" value="Fructan_Metab_Enzymes"/>
</dbReference>
<reference evidence="14 15" key="1">
    <citation type="submission" date="2024-11" db="EMBL/GenBank/DDBJ databases">
        <title>A near-complete genome assembly of Cinchona calisaya.</title>
        <authorList>
            <person name="Lian D.C."/>
            <person name="Zhao X.W."/>
            <person name="Wei L."/>
        </authorList>
    </citation>
    <scope>NUCLEOTIDE SEQUENCE [LARGE SCALE GENOMIC DNA]</scope>
    <source>
        <tissue evidence="14">Nenye</tissue>
    </source>
</reference>
<evidence type="ECO:0000256" key="5">
    <source>
        <dbReference type="ARBA" id="ARBA00022801"/>
    </source>
</evidence>
<feature type="domain" description="Glycosyl hydrolase family 32 C-terminal" evidence="12">
    <location>
        <begin position="449"/>
        <end position="641"/>
    </location>
</feature>
<keyword evidence="10" id="KW-1133">Transmembrane helix</keyword>
<proteinExistence type="inferred from homology"/>
<dbReference type="InterPro" id="IPR013189">
    <property type="entry name" value="Glyco_hydro_32_C"/>
</dbReference>
<dbReference type="InterPro" id="IPR021792">
    <property type="entry name" value="Beta-fructofuranosidase_N"/>
</dbReference>
<evidence type="ECO:0000256" key="9">
    <source>
        <dbReference type="RuleBase" id="RU362110"/>
    </source>
</evidence>
<evidence type="ECO:0000256" key="1">
    <source>
        <dbReference type="ARBA" id="ARBA00004410"/>
    </source>
</evidence>
<dbReference type="AlphaFoldDB" id="A0ABD2ZXI1"/>
<dbReference type="PANTHER" id="PTHR31953">
    <property type="entry name" value="BETA-FRUCTOFURANOSIDASE, INSOLUBLE ISOENZYME CWINV1-RELATED"/>
    <property type="match status" value="1"/>
</dbReference>
<dbReference type="InterPro" id="IPR001362">
    <property type="entry name" value="Glyco_hydro_32"/>
</dbReference>
<comment type="subcellular location">
    <subcellularLocation>
        <location evidence="1">Vacuole lumen</location>
    </subcellularLocation>
</comment>
<comment type="caution">
    <text evidence="14">The sequence shown here is derived from an EMBL/GenBank/DDBJ whole genome shotgun (WGS) entry which is preliminary data.</text>
</comment>
<dbReference type="InterPro" id="IPR013320">
    <property type="entry name" value="ConA-like_dom_sf"/>
</dbReference>
<keyword evidence="7 9" id="KW-0326">Glycosidase</keyword>
<evidence type="ECO:0000256" key="7">
    <source>
        <dbReference type="ARBA" id="ARBA00023295"/>
    </source>
</evidence>
<sequence length="653" mass="72479">MASNHSRTQPYDPELAVAVPYVPLPDQSSQAEEVSSSSSQRRQHPIKVLAGIFLSSLFLVTLILTIFLGQQEETHTDKSVKSPAAHRLPSRGISQGVSDKTFRDFSDANDIYSWTNAMLSWQRTAFHFQPEKNWMNDPNGPLFHMGWYHLFYQYNPDSAIWGNITWGHAVSRDLIHWLYLPFAMVADKWFDINGVWTGSATILPDGKIVILYTGDTDDLVQVQNLAYPANLSDPLLLDWIKYPGNPVMVPPPGIGKKDFRDPTTAWLAPGGKKWLVTLGSKVNKTGIALVYETTDFKRYELLDGLLHAVPQTGMWECVDFYPVSTVEGNGLDTSDNGPGTKHVLKASLDDNKRDYYALGTYDPYKNTWTPDNPELDVGIGLCLDYGKFYASKTFYDQKQQRRILWGWIGETDSEATDLMKGWASVQTIPRNVVFDKKTGTNILQWPVEEVEKLRLNNATELDNVKLEPGSIVPLDIGSATQLDIIASFEVDSETLEATVEADAGYNCTTSGGSAGRGKLGPFGLLVFADESLSELTPVYFYISKGIDGSAETHFCSDESRSSEAPDVGKLVYGSTVPVLEGEKLSARLLVDHSIVESFGQGGRTVITSRVYPTKAINAAARLFFFNNATRVSIIASAKIWHMKSADIRPFSHL</sequence>
<evidence type="ECO:0000313" key="15">
    <source>
        <dbReference type="Proteomes" id="UP001630127"/>
    </source>
</evidence>
<evidence type="ECO:0000256" key="4">
    <source>
        <dbReference type="ARBA" id="ARBA00022554"/>
    </source>
</evidence>
<organism evidence="14 15">
    <name type="scientific">Cinchona calisaya</name>
    <dbReference type="NCBI Taxonomy" id="153742"/>
    <lineage>
        <taxon>Eukaryota</taxon>
        <taxon>Viridiplantae</taxon>
        <taxon>Streptophyta</taxon>
        <taxon>Embryophyta</taxon>
        <taxon>Tracheophyta</taxon>
        <taxon>Spermatophyta</taxon>
        <taxon>Magnoliopsida</taxon>
        <taxon>eudicotyledons</taxon>
        <taxon>Gunneridae</taxon>
        <taxon>Pentapetalae</taxon>
        <taxon>asterids</taxon>
        <taxon>lamiids</taxon>
        <taxon>Gentianales</taxon>
        <taxon>Rubiaceae</taxon>
        <taxon>Cinchonoideae</taxon>
        <taxon>Cinchoneae</taxon>
        <taxon>Cinchona</taxon>
    </lineage>
</organism>
<dbReference type="Pfam" id="PF08244">
    <property type="entry name" value="Glyco_hydro_32C"/>
    <property type="match status" value="1"/>
</dbReference>
<keyword evidence="5 9" id="KW-0378">Hydrolase</keyword>
<dbReference type="SUPFAM" id="SSF75005">
    <property type="entry name" value="Arabinanase/levansucrase/invertase"/>
    <property type="match status" value="1"/>
</dbReference>